<keyword evidence="2" id="KW-1185">Reference proteome</keyword>
<comment type="caution">
    <text evidence="1">The sequence shown here is derived from an EMBL/GenBank/DDBJ whole genome shotgun (WGS) entry which is preliminary data.</text>
</comment>
<dbReference type="SUPFAM" id="SSF53448">
    <property type="entry name" value="Nucleotide-diphospho-sugar transferases"/>
    <property type="match status" value="1"/>
</dbReference>
<proteinExistence type="predicted"/>
<organism evidence="1 2">
    <name type="scientific">Novymonas esmeraldas</name>
    <dbReference type="NCBI Taxonomy" id="1808958"/>
    <lineage>
        <taxon>Eukaryota</taxon>
        <taxon>Discoba</taxon>
        <taxon>Euglenozoa</taxon>
        <taxon>Kinetoplastea</taxon>
        <taxon>Metakinetoplastina</taxon>
        <taxon>Trypanosomatida</taxon>
        <taxon>Trypanosomatidae</taxon>
        <taxon>Novymonas</taxon>
    </lineage>
</organism>
<dbReference type="Gene3D" id="3.90.550.10">
    <property type="entry name" value="Spore Coat Polysaccharide Biosynthesis Protein SpsA, Chain A"/>
    <property type="match status" value="1"/>
</dbReference>
<dbReference type="EMBL" id="JAECZO010000657">
    <property type="protein sequence ID" value="KAK7199572.1"/>
    <property type="molecule type" value="Genomic_DNA"/>
</dbReference>
<accession>A0AAW0F2Z5</accession>
<reference evidence="1 2" key="1">
    <citation type="journal article" date="2021" name="MBio">
        <title>A New Model Trypanosomatid, Novymonas esmeraldas: Genomic Perception of Its 'Candidatus Pandoraea novymonadis' Endosymbiont.</title>
        <authorList>
            <person name="Zakharova A."/>
            <person name="Saura A."/>
            <person name="Butenko A."/>
            <person name="Podesvova L."/>
            <person name="Warmusova S."/>
            <person name="Kostygov A.Y."/>
            <person name="Nenarokova A."/>
            <person name="Lukes J."/>
            <person name="Opperdoes F.R."/>
            <person name="Yurchenko V."/>
        </authorList>
    </citation>
    <scope>NUCLEOTIDE SEQUENCE [LARGE SCALE GENOMIC DNA]</scope>
    <source>
        <strain evidence="1 2">E262AT.01</strain>
    </source>
</reference>
<dbReference type="AlphaFoldDB" id="A0AAW0F2Z5"/>
<name>A0AAW0F2Z5_9TRYP</name>
<sequence length="229" mass="25706">MAQRRTAFAGFYGELYPDDTLQTAYWAVSRLALEVVGLFDENCYPAYFEDTDYIRRMHLLGLQEYRVPGWETTPLLHIGGGSRLVTDTGLHAPEHAADIHAFMKGSTAIIRRAFWTDYATAKYGHIPANDFSIRVDPNVRGGTPLDAFVINERRRCTIEQLEQRLIDKVRANPLIPDVEMAAMIWEAETAPGNPIHRRINGAKYYRNGTSLRLLTDCAVLMGGGGARFG</sequence>
<dbReference type="Proteomes" id="UP001430356">
    <property type="component" value="Unassembled WGS sequence"/>
</dbReference>
<evidence type="ECO:0000313" key="1">
    <source>
        <dbReference type="EMBL" id="KAK7199572.1"/>
    </source>
</evidence>
<protein>
    <submittedName>
        <fullName evidence="1">Uncharacterized protein</fullName>
    </submittedName>
</protein>
<gene>
    <name evidence="1" type="ORF">NESM_000936500</name>
</gene>
<dbReference type="InterPro" id="IPR029044">
    <property type="entry name" value="Nucleotide-diphossugar_trans"/>
</dbReference>
<evidence type="ECO:0000313" key="2">
    <source>
        <dbReference type="Proteomes" id="UP001430356"/>
    </source>
</evidence>